<feature type="domain" description="Tubulin/FtsZ GTPase" evidence="6">
    <location>
        <begin position="98"/>
        <end position="289"/>
    </location>
</feature>
<evidence type="ECO:0000256" key="1">
    <source>
        <dbReference type="ARBA" id="ARBA00009690"/>
    </source>
</evidence>
<dbReference type="Pfam" id="PF00091">
    <property type="entry name" value="Tubulin"/>
    <property type="match status" value="1"/>
</dbReference>
<keyword evidence="4" id="KW-0717">Septation</keyword>
<dbReference type="Gene3D" id="3.40.50.1440">
    <property type="entry name" value="Tubulin/FtsZ, GTPase domain"/>
    <property type="match status" value="1"/>
</dbReference>
<dbReference type="GO" id="GO:0000917">
    <property type="term" value="P:division septum assembly"/>
    <property type="evidence" value="ECO:0007669"/>
    <property type="project" value="UniProtKB-KW"/>
</dbReference>
<dbReference type="GO" id="GO:0005737">
    <property type="term" value="C:cytoplasm"/>
    <property type="evidence" value="ECO:0007669"/>
    <property type="project" value="UniProtKB-SubCell"/>
</dbReference>
<dbReference type="SUPFAM" id="SSF55307">
    <property type="entry name" value="Tubulin C-terminal domain-like"/>
    <property type="match status" value="1"/>
</dbReference>
<dbReference type="InterPro" id="IPR018316">
    <property type="entry name" value="Tubulin/FtsZ_2-layer-sand-dom"/>
</dbReference>
<keyword evidence="3 4" id="KW-0342">GTP-binding</keyword>
<dbReference type="GO" id="GO:0051258">
    <property type="term" value="P:protein polymerization"/>
    <property type="evidence" value="ECO:0007669"/>
    <property type="project" value="UniProtKB-UniRule"/>
</dbReference>
<sequence length="544" mass="59783">MAKKKKLIKAKPRLKKAKKVLKKPKKFLSKKRAAPKKSTRKKPLLKKKSSLKPKKIVTKKVARPIPKKTVKIVRKKPANQLAMGGQEQFLPKSFFKAKIRVIGIGGGGGSIVSEIGRSLHKASFVVADTDTRAFKKKSGIKNFLFGQKLTHGLGTGVNPQLGRDAALQEKERITRLFVEQDIVIFIASLGGGLGSGATQVFLEAAKDFKGITFGIFTLPFKFEGKNKYKIAVKSLANLQRGLNVSLTIPNEKIFKVISPNTAITDAFSIVNKSLIEGLESLIDLIYSPGIINIDFADLASILKGKGNLAFLNTVEASGKDRAKEVLEKILHNPLYQHIPSSQKSNNGFVAQNVIFNIEGPASISMFEVDIISKAISALNPKAKIIFGISKNTQFKNKIKTTLLMTGGGIEVLAAVKSPLSEIPPVVKKIVLKKPAKNPVAKKTTTSVTKIKKQKAKKPKIFLPEQSFPVFKPMPMPTGAIKLGVRKVQPVSFDQFEAIALASNKKAIRRTALDIKKAEEADEEKRTLQEKEWEIPAFLRKVKFK</sequence>
<keyword evidence="4" id="KW-0131">Cell cycle</keyword>
<dbReference type="SUPFAM" id="SSF52490">
    <property type="entry name" value="Tubulin nucleotide-binding domain-like"/>
    <property type="match status" value="1"/>
</dbReference>
<dbReference type="GO" id="GO:0005525">
    <property type="term" value="F:GTP binding"/>
    <property type="evidence" value="ECO:0007669"/>
    <property type="project" value="UniProtKB-UniRule"/>
</dbReference>
<feature type="binding site" evidence="4">
    <location>
        <position position="223"/>
    </location>
    <ligand>
        <name>GTP</name>
        <dbReference type="ChEBI" id="CHEBI:37565"/>
    </ligand>
</feature>
<feature type="binding site" evidence="4">
    <location>
        <position position="271"/>
    </location>
    <ligand>
        <name>GTP</name>
        <dbReference type="ChEBI" id="CHEBI:37565"/>
    </ligand>
</feature>
<dbReference type="SMART" id="SM00865">
    <property type="entry name" value="Tubulin_C"/>
    <property type="match status" value="1"/>
</dbReference>
<organism evidence="8 9">
    <name type="scientific">Candidatus Staskawiczbacteria bacterium RIFCSPHIGHO2_02_FULL_42_22</name>
    <dbReference type="NCBI Taxonomy" id="1802207"/>
    <lineage>
        <taxon>Bacteria</taxon>
        <taxon>Candidatus Staskawicziibacteriota</taxon>
    </lineage>
</organism>
<dbReference type="HAMAP" id="MF_00909">
    <property type="entry name" value="FtsZ"/>
    <property type="match status" value="1"/>
</dbReference>
<dbReference type="EMBL" id="MHOT01000006">
    <property type="protein sequence ID" value="OGZ69662.1"/>
    <property type="molecule type" value="Genomic_DNA"/>
</dbReference>
<comment type="function">
    <text evidence="4">Essential cell division protein that forms a contractile ring structure (Z ring) at the future cell division site. The regulation of the ring assembly controls the timing and the location of cell division. One of the functions of the FtsZ ring is to recruit other cell division proteins to the septum to produce a new cell wall between the dividing cells. Binds GTP and shows GTPase activity.</text>
</comment>
<accession>A0A1G2I4B2</accession>
<evidence type="ECO:0000313" key="9">
    <source>
        <dbReference type="Proteomes" id="UP000178820"/>
    </source>
</evidence>
<dbReference type="CDD" id="cd02201">
    <property type="entry name" value="FtsZ_type1"/>
    <property type="match status" value="1"/>
</dbReference>
<comment type="similarity">
    <text evidence="1 4">Belongs to the FtsZ family.</text>
</comment>
<feature type="domain" description="Tubulin/FtsZ 2-layer sandwich" evidence="7">
    <location>
        <begin position="291"/>
        <end position="416"/>
    </location>
</feature>
<evidence type="ECO:0000256" key="4">
    <source>
        <dbReference type="HAMAP-Rule" id="MF_00909"/>
    </source>
</evidence>
<feature type="binding site" evidence="4">
    <location>
        <position position="227"/>
    </location>
    <ligand>
        <name>GTP</name>
        <dbReference type="ChEBI" id="CHEBI:37565"/>
    </ligand>
</feature>
<dbReference type="PANTHER" id="PTHR30314">
    <property type="entry name" value="CELL DIVISION PROTEIN FTSZ-RELATED"/>
    <property type="match status" value="1"/>
</dbReference>
<dbReference type="GO" id="GO:0043093">
    <property type="term" value="P:FtsZ-dependent cytokinesis"/>
    <property type="evidence" value="ECO:0007669"/>
    <property type="project" value="UniProtKB-UniRule"/>
</dbReference>
<dbReference type="Pfam" id="PF12327">
    <property type="entry name" value="FtsZ_C"/>
    <property type="match status" value="1"/>
</dbReference>
<name>A0A1G2I4B2_9BACT</name>
<dbReference type="AlphaFoldDB" id="A0A1G2I4B2"/>
<dbReference type="GO" id="GO:0032153">
    <property type="term" value="C:cell division site"/>
    <property type="evidence" value="ECO:0007669"/>
    <property type="project" value="UniProtKB-UniRule"/>
</dbReference>
<dbReference type="InterPro" id="IPR000158">
    <property type="entry name" value="Cell_div_FtsZ"/>
</dbReference>
<feature type="region of interest" description="Disordered" evidence="5">
    <location>
        <begin position="1"/>
        <end position="52"/>
    </location>
</feature>
<dbReference type="SMART" id="SM00864">
    <property type="entry name" value="Tubulin"/>
    <property type="match status" value="1"/>
</dbReference>
<evidence type="ECO:0000256" key="3">
    <source>
        <dbReference type="ARBA" id="ARBA00023134"/>
    </source>
</evidence>
<dbReference type="InterPro" id="IPR045061">
    <property type="entry name" value="FtsZ/CetZ"/>
</dbReference>
<comment type="caution">
    <text evidence="4">Lacks conserved residue(s) required for the propagation of feature annotation.</text>
</comment>
<proteinExistence type="inferred from homology"/>
<evidence type="ECO:0000259" key="7">
    <source>
        <dbReference type="SMART" id="SM00865"/>
    </source>
</evidence>
<dbReference type="InterPro" id="IPR024757">
    <property type="entry name" value="FtsZ_C"/>
</dbReference>
<evidence type="ECO:0000256" key="2">
    <source>
        <dbReference type="ARBA" id="ARBA00022741"/>
    </source>
</evidence>
<evidence type="ECO:0000259" key="6">
    <source>
        <dbReference type="SMART" id="SM00864"/>
    </source>
</evidence>
<comment type="caution">
    <text evidence="8">The sequence shown here is derived from an EMBL/GenBank/DDBJ whole genome shotgun (WGS) entry which is preliminary data.</text>
</comment>
<reference evidence="8 9" key="1">
    <citation type="journal article" date="2016" name="Nat. Commun.">
        <title>Thousands of microbial genomes shed light on interconnected biogeochemical processes in an aquifer system.</title>
        <authorList>
            <person name="Anantharaman K."/>
            <person name="Brown C.T."/>
            <person name="Hug L.A."/>
            <person name="Sharon I."/>
            <person name="Castelle C.J."/>
            <person name="Probst A.J."/>
            <person name="Thomas B.C."/>
            <person name="Singh A."/>
            <person name="Wilkins M.J."/>
            <person name="Karaoz U."/>
            <person name="Brodie E.L."/>
            <person name="Williams K.H."/>
            <person name="Hubbard S.S."/>
            <person name="Banfield J.F."/>
        </authorList>
    </citation>
    <scope>NUCLEOTIDE SEQUENCE [LARGE SCALE GENOMIC DNA]</scope>
</reference>
<comment type="subcellular location">
    <subcellularLocation>
        <location evidence="4">Cytoplasm</location>
    </subcellularLocation>
    <text evidence="4">Assembles at midcell at the inner surface of the cytoplasmic membrane.</text>
</comment>
<evidence type="ECO:0000313" key="8">
    <source>
        <dbReference type="EMBL" id="OGZ69662.1"/>
    </source>
</evidence>
<dbReference type="PANTHER" id="PTHR30314:SF3">
    <property type="entry name" value="MITOCHONDRIAL DIVISION PROTEIN FSZA"/>
    <property type="match status" value="1"/>
</dbReference>
<comment type="subunit">
    <text evidence="4">Homodimer. Polymerizes to form a dynamic ring structure in a strictly GTP-dependent manner. Interacts directly with several other division proteins.</text>
</comment>
<dbReference type="GO" id="GO:0003924">
    <property type="term" value="F:GTPase activity"/>
    <property type="evidence" value="ECO:0007669"/>
    <property type="project" value="UniProtKB-UniRule"/>
</dbReference>
<gene>
    <name evidence="4" type="primary">ftsZ</name>
    <name evidence="8" type="ORF">A3D44_04155</name>
</gene>
<keyword evidence="4" id="KW-0963">Cytoplasm</keyword>
<dbReference type="InterPro" id="IPR036525">
    <property type="entry name" value="Tubulin/FtsZ_GTPase_sf"/>
</dbReference>
<keyword evidence="2 4" id="KW-0547">Nucleotide-binding</keyword>
<dbReference type="PRINTS" id="PR00423">
    <property type="entry name" value="CELLDVISFTSZ"/>
</dbReference>
<protein>
    <recommendedName>
        <fullName evidence="4">Cell division protein FtsZ</fullName>
    </recommendedName>
</protein>
<evidence type="ECO:0000256" key="5">
    <source>
        <dbReference type="SAM" id="MobiDB-lite"/>
    </source>
</evidence>
<dbReference type="Proteomes" id="UP000178820">
    <property type="component" value="Unassembled WGS sequence"/>
</dbReference>
<dbReference type="InterPro" id="IPR008280">
    <property type="entry name" value="Tub_FtsZ_C"/>
</dbReference>
<dbReference type="STRING" id="1802207.A3D44_04155"/>
<dbReference type="InterPro" id="IPR003008">
    <property type="entry name" value="Tubulin_FtsZ_GTPase"/>
</dbReference>
<keyword evidence="4" id="KW-0132">Cell division</keyword>